<reference evidence="3" key="1">
    <citation type="journal article" date="2015" name="Proc. Natl. Acad. Sci. U.S.A.">
        <title>Genome sequencing of adzuki bean (Vigna angularis) provides insight into high starch and low fat accumulation and domestication.</title>
        <authorList>
            <person name="Yang K."/>
            <person name="Tian Z."/>
            <person name="Chen C."/>
            <person name="Luo L."/>
            <person name="Zhao B."/>
            <person name="Wang Z."/>
            <person name="Yu L."/>
            <person name="Li Y."/>
            <person name="Sun Y."/>
            <person name="Li W."/>
            <person name="Chen Y."/>
            <person name="Li Y."/>
            <person name="Zhang Y."/>
            <person name="Ai D."/>
            <person name="Zhao J."/>
            <person name="Shang C."/>
            <person name="Ma Y."/>
            <person name="Wu B."/>
            <person name="Wang M."/>
            <person name="Gao L."/>
            <person name="Sun D."/>
            <person name="Zhang P."/>
            <person name="Guo F."/>
            <person name="Wang W."/>
            <person name="Li Y."/>
            <person name="Wang J."/>
            <person name="Varshney R.K."/>
            <person name="Wang J."/>
            <person name="Ling H.Q."/>
            <person name="Wan P."/>
        </authorList>
    </citation>
    <scope>NUCLEOTIDE SEQUENCE</scope>
    <source>
        <strain evidence="3">cv. Jingnong 6</strain>
    </source>
</reference>
<organism evidence="2 3">
    <name type="scientific">Phaseolus angularis</name>
    <name type="common">Azuki bean</name>
    <name type="synonym">Vigna angularis</name>
    <dbReference type="NCBI Taxonomy" id="3914"/>
    <lineage>
        <taxon>Eukaryota</taxon>
        <taxon>Viridiplantae</taxon>
        <taxon>Streptophyta</taxon>
        <taxon>Embryophyta</taxon>
        <taxon>Tracheophyta</taxon>
        <taxon>Spermatophyta</taxon>
        <taxon>Magnoliopsida</taxon>
        <taxon>eudicotyledons</taxon>
        <taxon>Gunneridae</taxon>
        <taxon>Pentapetalae</taxon>
        <taxon>rosids</taxon>
        <taxon>fabids</taxon>
        <taxon>Fabales</taxon>
        <taxon>Fabaceae</taxon>
        <taxon>Papilionoideae</taxon>
        <taxon>50 kb inversion clade</taxon>
        <taxon>NPAAA clade</taxon>
        <taxon>indigoferoid/millettioid clade</taxon>
        <taxon>Phaseoleae</taxon>
        <taxon>Vigna</taxon>
    </lineage>
</organism>
<dbReference type="Proteomes" id="UP000053144">
    <property type="component" value="Chromosome 10"/>
</dbReference>
<name>A0A0L9VL20_PHAAN</name>
<feature type="compositionally biased region" description="Low complexity" evidence="1">
    <location>
        <begin position="176"/>
        <end position="195"/>
    </location>
</feature>
<evidence type="ECO:0000256" key="1">
    <source>
        <dbReference type="SAM" id="MobiDB-lite"/>
    </source>
</evidence>
<dbReference type="EMBL" id="CM003380">
    <property type="protein sequence ID" value="KOM55761.1"/>
    <property type="molecule type" value="Genomic_DNA"/>
</dbReference>
<sequence length="226" mass="25701">MCRDITGCRLPGDRHHPANVTDCRLPGDRHQHANVTDLSVTTRYPKSRPLVNSVFPSPSHTQPEWLWHFGRRSVKLRFSSSESCAVSTWCVHVTRWPQKASWTVWFGATAKEMRYEEGERESVSRRHAVPGAWFAALRNMEKADLVEIRIRNGAMREAEMGERFGARTPSPPRNFPEPSSRLSPPRASPWSSANSSPPPTLTIPVSTRIATLRQRFSTPSWSGWWS</sequence>
<dbReference type="AlphaFoldDB" id="A0A0L9VL20"/>
<evidence type="ECO:0000313" key="3">
    <source>
        <dbReference type="Proteomes" id="UP000053144"/>
    </source>
</evidence>
<accession>A0A0L9VL20</accession>
<feature type="region of interest" description="Disordered" evidence="1">
    <location>
        <begin position="161"/>
        <end position="204"/>
    </location>
</feature>
<evidence type="ECO:0000313" key="2">
    <source>
        <dbReference type="EMBL" id="KOM55761.1"/>
    </source>
</evidence>
<dbReference type="Gramene" id="KOM55761">
    <property type="protein sequence ID" value="KOM55761"/>
    <property type="gene ID" value="LR48_Vigan10g165300"/>
</dbReference>
<proteinExistence type="predicted"/>
<protein>
    <submittedName>
        <fullName evidence="2">Uncharacterized protein</fullName>
    </submittedName>
</protein>
<gene>
    <name evidence="2" type="ORF">LR48_Vigan10g165300</name>
</gene>